<keyword evidence="4" id="KW-1185">Reference proteome</keyword>
<proteinExistence type="predicted"/>
<keyword evidence="2" id="KW-0472">Membrane</keyword>
<feature type="transmembrane region" description="Helical" evidence="2">
    <location>
        <begin position="6"/>
        <end position="27"/>
    </location>
</feature>
<evidence type="ECO:0000313" key="3">
    <source>
        <dbReference type="EMBL" id="WZU67675.2"/>
    </source>
</evidence>
<reference evidence="4" key="1">
    <citation type="submission" date="2024-04" db="EMBL/GenBank/DDBJ databases">
        <title>Phylogenomic analyses of a clade within the roseobacter group suggest taxonomic reassignments of species of the genera Aestuariivita, Citreicella, Loktanella, Nautella, Pelagibaca, Ruegeria, Thalassobius, Thiobacimonas and Tropicibacter, and the proposal o.</title>
        <authorList>
            <person name="Jeon C.O."/>
        </authorList>
    </citation>
    <scope>NUCLEOTIDE SEQUENCE [LARGE SCALE GENOMIC DNA]</scope>
    <source>
        <strain evidence="4">SS1-5</strain>
    </source>
</reference>
<keyword evidence="1" id="KW-0175">Coiled coil</keyword>
<evidence type="ECO:0000256" key="2">
    <source>
        <dbReference type="SAM" id="Phobius"/>
    </source>
</evidence>
<evidence type="ECO:0000256" key="1">
    <source>
        <dbReference type="SAM" id="Coils"/>
    </source>
</evidence>
<dbReference type="EMBL" id="CP151767">
    <property type="protein sequence ID" value="WZU67675.2"/>
    <property type="molecule type" value="Genomic_DNA"/>
</dbReference>
<dbReference type="RefSeq" id="WP_373635061.1">
    <property type="nucleotide sequence ID" value="NZ_CP151767.2"/>
</dbReference>
<dbReference type="KEGG" id="yrh:AABB31_22655"/>
<feature type="coiled-coil region" evidence="1">
    <location>
        <begin position="35"/>
        <end position="80"/>
    </location>
</feature>
<keyword evidence="2" id="KW-0812">Transmembrane</keyword>
<gene>
    <name evidence="3" type="ORF">AABB31_22655</name>
</gene>
<reference evidence="3 4" key="2">
    <citation type="submission" date="2024-08" db="EMBL/GenBank/DDBJ databases">
        <title>Phylogenomic analyses of a clade within the roseobacter group suggest taxonomic reassignments of species of the genera Aestuariivita, Citreicella, Loktanella, Nautella, Pelagibaca, Ruegeria, Thalassobius, Thiobacimonas and Tropicibacter, and the proposal o.</title>
        <authorList>
            <person name="Jeon C.O."/>
        </authorList>
    </citation>
    <scope>NUCLEOTIDE SEQUENCE [LARGE SCALE GENOMIC DNA]</scope>
    <source>
        <strain evidence="3 4">SS1-5</strain>
    </source>
</reference>
<accession>A0AAN0MAH5</accession>
<name>A0AAN0MAH5_9RHOB</name>
<dbReference type="Proteomes" id="UP001470809">
    <property type="component" value="Chromosome"/>
</dbReference>
<evidence type="ECO:0000313" key="4">
    <source>
        <dbReference type="Proteomes" id="UP001470809"/>
    </source>
</evidence>
<protein>
    <submittedName>
        <fullName evidence="3">Uncharacterized protein</fullName>
    </submittedName>
</protein>
<sequence length="82" mass="9713">MSDPMTQVIIYMTGTFVLGLLLGWLIWRFGSAKQQELMNAEIKFWRDNLEQSRQEREGELNQIEALRREKEKLKKRLDAAKS</sequence>
<keyword evidence="2" id="KW-1133">Transmembrane helix</keyword>
<organism evidence="3 4">
    <name type="scientific">Yoonia rhodophyticola</name>
    <dbReference type="NCBI Taxonomy" id="3137370"/>
    <lineage>
        <taxon>Bacteria</taxon>
        <taxon>Pseudomonadati</taxon>
        <taxon>Pseudomonadota</taxon>
        <taxon>Alphaproteobacteria</taxon>
        <taxon>Rhodobacterales</taxon>
        <taxon>Paracoccaceae</taxon>
        <taxon>Yoonia</taxon>
    </lineage>
</organism>
<dbReference type="AlphaFoldDB" id="A0AAN0MAH5"/>